<evidence type="ECO:0000256" key="5">
    <source>
        <dbReference type="ARBA" id="ARBA00022692"/>
    </source>
</evidence>
<keyword evidence="9 12" id="KW-0408">Iron</keyword>
<keyword evidence="5 14" id="KW-0812">Transmembrane</keyword>
<accession>A0A2B7XS55</accession>
<protein>
    <recommendedName>
        <fullName evidence="17">Cytochrome P450 monooxygenase</fullName>
    </recommendedName>
</protein>
<dbReference type="FunFam" id="1.10.630.10:FF:000059">
    <property type="entry name" value="Cytochrome P450 monooxygenase"/>
    <property type="match status" value="1"/>
</dbReference>
<evidence type="ECO:0000313" key="16">
    <source>
        <dbReference type="Proteomes" id="UP000224634"/>
    </source>
</evidence>
<evidence type="ECO:0000313" key="15">
    <source>
        <dbReference type="EMBL" id="PGH12056.1"/>
    </source>
</evidence>
<dbReference type="SUPFAM" id="SSF48264">
    <property type="entry name" value="Cytochrome P450"/>
    <property type="match status" value="1"/>
</dbReference>
<dbReference type="PRINTS" id="PR00465">
    <property type="entry name" value="EP450IV"/>
</dbReference>
<dbReference type="InterPro" id="IPR036396">
    <property type="entry name" value="Cyt_P450_sf"/>
</dbReference>
<dbReference type="GO" id="GO:0016020">
    <property type="term" value="C:membrane"/>
    <property type="evidence" value="ECO:0007669"/>
    <property type="project" value="UniProtKB-SubCell"/>
</dbReference>
<keyword evidence="7 14" id="KW-1133">Transmembrane helix</keyword>
<evidence type="ECO:0000256" key="6">
    <source>
        <dbReference type="ARBA" id="ARBA00022723"/>
    </source>
</evidence>
<dbReference type="PANTHER" id="PTHR46206">
    <property type="entry name" value="CYTOCHROME P450"/>
    <property type="match status" value="1"/>
</dbReference>
<keyword evidence="6 12" id="KW-0479">Metal-binding</keyword>
<keyword evidence="10 13" id="KW-0503">Monooxygenase</keyword>
<keyword evidence="11 14" id="KW-0472">Membrane</keyword>
<evidence type="ECO:0000256" key="9">
    <source>
        <dbReference type="ARBA" id="ARBA00023004"/>
    </source>
</evidence>
<evidence type="ECO:0000256" key="10">
    <source>
        <dbReference type="ARBA" id="ARBA00023033"/>
    </source>
</evidence>
<dbReference type="Gene3D" id="1.10.630.10">
    <property type="entry name" value="Cytochrome P450"/>
    <property type="match status" value="1"/>
</dbReference>
<dbReference type="PRINTS" id="PR00385">
    <property type="entry name" value="P450"/>
</dbReference>
<evidence type="ECO:0000256" key="13">
    <source>
        <dbReference type="RuleBase" id="RU000461"/>
    </source>
</evidence>
<evidence type="ECO:0000256" key="14">
    <source>
        <dbReference type="SAM" id="Phobius"/>
    </source>
</evidence>
<comment type="similarity">
    <text evidence="3 13">Belongs to the cytochrome P450 family.</text>
</comment>
<dbReference type="OrthoDB" id="1844152at2759"/>
<dbReference type="GO" id="GO:0016705">
    <property type="term" value="F:oxidoreductase activity, acting on paired donors, with incorporation or reduction of molecular oxygen"/>
    <property type="evidence" value="ECO:0007669"/>
    <property type="project" value="InterPro"/>
</dbReference>
<evidence type="ECO:0000256" key="2">
    <source>
        <dbReference type="ARBA" id="ARBA00004167"/>
    </source>
</evidence>
<evidence type="ECO:0000256" key="11">
    <source>
        <dbReference type="ARBA" id="ARBA00023136"/>
    </source>
</evidence>
<keyword evidence="16" id="KW-1185">Reference proteome</keyword>
<dbReference type="STRING" id="1447883.A0A2B7XS55"/>
<comment type="subcellular location">
    <subcellularLocation>
        <location evidence="2">Membrane</location>
        <topology evidence="2">Single-pass membrane protein</topology>
    </subcellularLocation>
</comment>
<evidence type="ECO:0000256" key="8">
    <source>
        <dbReference type="ARBA" id="ARBA00023002"/>
    </source>
</evidence>
<dbReference type="GO" id="GO:0020037">
    <property type="term" value="F:heme binding"/>
    <property type="evidence" value="ECO:0007669"/>
    <property type="project" value="InterPro"/>
</dbReference>
<name>A0A2B7XS55_POLH7</name>
<dbReference type="PANTHER" id="PTHR46206:SF2">
    <property type="entry name" value="CYTOCHROME P450 MONOOXYGENASE AUSG-RELATED"/>
    <property type="match status" value="1"/>
</dbReference>
<dbReference type="InterPro" id="IPR017972">
    <property type="entry name" value="Cyt_P450_CS"/>
</dbReference>
<keyword evidence="8 13" id="KW-0560">Oxidoreductase</keyword>
<evidence type="ECO:0000256" key="12">
    <source>
        <dbReference type="PIRSR" id="PIRSR602403-1"/>
    </source>
</evidence>
<evidence type="ECO:0000256" key="4">
    <source>
        <dbReference type="ARBA" id="ARBA00022617"/>
    </source>
</evidence>
<dbReference type="Pfam" id="PF00067">
    <property type="entry name" value="p450"/>
    <property type="match status" value="1"/>
</dbReference>
<evidence type="ECO:0000256" key="1">
    <source>
        <dbReference type="ARBA" id="ARBA00001971"/>
    </source>
</evidence>
<feature type="binding site" description="axial binding residue" evidence="12">
    <location>
        <position position="451"/>
    </location>
    <ligand>
        <name>heme</name>
        <dbReference type="ChEBI" id="CHEBI:30413"/>
    </ligand>
    <ligandPart>
        <name>Fe</name>
        <dbReference type="ChEBI" id="CHEBI:18248"/>
    </ligandPart>
</feature>
<gene>
    <name evidence="15" type="ORF">AJ80_06875</name>
</gene>
<sequence>MLVELTNTFQTIETDKLIGVLLLGTFCLIYYYISSPRHSLPLLNPQKPSEIRYIHARRRFLSDARSLIKSGLSKFPAFSINTENGPKIVLAPEYANEVRGHPSLSFGLMVERDFHTGISGFEPFEQASTSEQILQDAIRMKLTQSLGNVTKPLSDETNIVLQKHWSDDTEWHSIPLKSTILKIVAQLSSRVFLGDEVCRNPAWLQVTINFTVNAFFAAEELRLWPKFTRPWVAGFLSSVQKIRADLKEARRIIIPVLEKRKAEKQAALKEGKTPERYTDAMEWMEECAKGRSYDAPVAQLSLSVAAIHTTSDMITQVLYDLCGRDELVDALREEIITVVREEGWKKTTLYKLKLMDSVLKESQRLKPITITGMRRLATKGTKFSDGTFIPKGSVVIVSSERMWDPSFYPDPETFDPYRFLKLREVSGHETSSQLVSPSPEHLGFGLGKHACPGRFFAANEIKIALCHILLKYDFRLAPGSSGKPPVRKNGLSLNADSQTKIEIRRRKEELVL</sequence>
<feature type="transmembrane region" description="Helical" evidence="14">
    <location>
        <begin position="17"/>
        <end position="33"/>
    </location>
</feature>
<organism evidence="15 16">
    <name type="scientific">Polytolypa hystricis (strain UAMH7299)</name>
    <dbReference type="NCBI Taxonomy" id="1447883"/>
    <lineage>
        <taxon>Eukaryota</taxon>
        <taxon>Fungi</taxon>
        <taxon>Dikarya</taxon>
        <taxon>Ascomycota</taxon>
        <taxon>Pezizomycotina</taxon>
        <taxon>Eurotiomycetes</taxon>
        <taxon>Eurotiomycetidae</taxon>
        <taxon>Onygenales</taxon>
        <taxon>Onygenales incertae sedis</taxon>
        <taxon>Polytolypa</taxon>
    </lineage>
</organism>
<evidence type="ECO:0008006" key="17">
    <source>
        <dbReference type="Google" id="ProtNLM"/>
    </source>
</evidence>
<dbReference type="GO" id="GO:0019748">
    <property type="term" value="P:secondary metabolic process"/>
    <property type="evidence" value="ECO:0007669"/>
    <property type="project" value="UniProtKB-ARBA"/>
</dbReference>
<comment type="cofactor">
    <cofactor evidence="1 12">
        <name>heme</name>
        <dbReference type="ChEBI" id="CHEBI:30413"/>
    </cofactor>
</comment>
<proteinExistence type="inferred from homology"/>
<dbReference type="InterPro" id="IPR001128">
    <property type="entry name" value="Cyt_P450"/>
</dbReference>
<reference evidence="15 16" key="1">
    <citation type="submission" date="2017-10" db="EMBL/GenBank/DDBJ databases">
        <title>Comparative genomics in systemic dimorphic fungi from Ajellomycetaceae.</title>
        <authorList>
            <person name="Munoz J.F."/>
            <person name="Mcewen J.G."/>
            <person name="Clay O.K."/>
            <person name="Cuomo C.A."/>
        </authorList>
    </citation>
    <scope>NUCLEOTIDE SEQUENCE [LARGE SCALE GENOMIC DNA]</scope>
    <source>
        <strain evidence="15 16">UAMH7299</strain>
    </source>
</reference>
<dbReference type="GO" id="GO:0005506">
    <property type="term" value="F:iron ion binding"/>
    <property type="evidence" value="ECO:0007669"/>
    <property type="project" value="InterPro"/>
</dbReference>
<dbReference type="PROSITE" id="PS00086">
    <property type="entry name" value="CYTOCHROME_P450"/>
    <property type="match status" value="1"/>
</dbReference>
<dbReference type="AlphaFoldDB" id="A0A2B7XS55"/>
<comment type="caution">
    <text evidence="15">The sequence shown here is derived from an EMBL/GenBank/DDBJ whole genome shotgun (WGS) entry which is preliminary data.</text>
</comment>
<dbReference type="InterPro" id="IPR002403">
    <property type="entry name" value="Cyt_P450_E_grp-IV"/>
</dbReference>
<evidence type="ECO:0000256" key="3">
    <source>
        <dbReference type="ARBA" id="ARBA00010617"/>
    </source>
</evidence>
<keyword evidence="4 12" id="KW-0349">Heme</keyword>
<evidence type="ECO:0000256" key="7">
    <source>
        <dbReference type="ARBA" id="ARBA00022989"/>
    </source>
</evidence>
<dbReference type="GO" id="GO:0004497">
    <property type="term" value="F:monooxygenase activity"/>
    <property type="evidence" value="ECO:0007669"/>
    <property type="project" value="UniProtKB-KW"/>
</dbReference>
<dbReference type="CDD" id="cd11041">
    <property type="entry name" value="CYP503A1-like"/>
    <property type="match status" value="1"/>
</dbReference>
<dbReference type="Proteomes" id="UP000224634">
    <property type="component" value="Unassembled WGS sequence"/>
</dbReference>
<dbReference type="EMBL" id="PDNA01000123">
    <property type="protein sequence ID" value="PGH12056.1"/>
    <property type="molecule type" value="Genomic_DNA"/>
</dbReference>